<proteinExistence type="inferred from homology"/>
<dbReference type="PANTHER" id="PTHR22748:SF26">
    <property type="entry name" value="ENDONUCLEASE_EXONUCLEASE_PHOSPHATASE DOMAIN-CONTAINING PROTEIN"/>
    <property type="match status" value="1"/>
</dbReference>
<evidence type="ECO:0000256" key="1">
    <source>
        <dbReference type="ARBA" id="ARBA00000493"/>
    </source>
</evidence>
<dbReference type="EC" id="3.1.11.2" evidence="3"/>
<evidence type="ECO:0000313" key="13">
    <source>
        <dbReference type="Proteomes" id="UP001501940"/>
    </source>
</evidence>
<feature type="site" description="Transition state stabilizer" evidence="10">
    <location>
        <position position="155"/>
    </location>
</feature>
<keyword evidence="7 9" id="KW-0460">Magnesium</keyword>
<feature type="binding site" evidence="9">
    <location>
        <position position="51"/>
    </location>
    <ligand>
        <name>Mg(2+)</name>
        <dbReference type="ChEBI" id="CHEBI:18420"/>
        <label>1</label>
    </ligand>
</feature>
<dbReference type="GO" id="GO:0008311">
    <property type="term" value="F:double-stranded DNA 3'-5' DNA exonuclease activity"/>
    <property type="evidence" value="ECO:0007669"/>
    <property type="project" value="UniProtKB-EC"/>
</dbReference>
<dbReference type="GO" id="GO:0006284">
    <property type="term" value="P:base-excision repair"/>
    <property type="evidence" value="ECO:0007669"/>
    <property type="project" value="TreeGrafter"/>
</dbReference>
<keyword evidence="9" id="KW-0464">Manganese</keyword>
<evidence type="ECO:0000259" key="11">
    <source>
        <dbReference type="Pfam" id="PF03372"/>
    </source>
</evidence>
<dbReference type="SUPFAM" id="SSF56219">
    <property type="entry name" value="DNase I-like"/>
    <property type="match status" value="1"/>
</dbReference>
<evidence type="ECO:0000256" key="4">
    <source>
        <dbReference type="ARBA" id="ARBA00022723"/>
    </source>
</evidence>
<keyword evidence="4 9" id="KW-0479">Metal-binding</keyword>
<dbReference type="GO" id="GO:0003906">
    <property type="term" value="F:DNA-(apurinic or apyrimidinic site) endonuclease activity"/>
    <property type="evidence" value="ECO:0007669"/>
    <property type="project" value="TreeGrafter"/>
</dbReference>
<dbReference type="InterPro" id="IPR036691">
    <property type="entry name" value="Endo/exonu/phosph_ase_sf"/>
</dbReference>
<keyword evidence="5" id="KW-0227">DNA damage</keyword>
<feature type="binding site" evidence="9">
    <location>
        <position position="22"/>
    </location>
    <ligand>
        <name>Mg(2+)</name>
        <dbReference type="ChEBI" id="CHEBI:18420"/>
        <label>1</label>
    </ligand>
</feature>
<evidence type="ECO:0000313" key="12">
    <source>
        <dbReference type="Ensembl" id="ENSAOCP00000069417.1"/>
    </source>
</evidence>
<dbReference type="Ensembl" id="ENSAOCT00000059218.1">
    <property type="protein sequence ID" value="ENSAOCP00000069417.1"/>
    <property type="gene ID" value="ENSAOCG00000027996.1"/>
</dbReference>
<dbReference type="GO" id="GO:0008081">
    <property type="term" value="F:phosphoric diester hydrolase activity"/>
    <property type="evidence" value="ECO:0007669"/>
    <property type="project" value="TreeGrafter"/>
</dbReference>
<dbReference type="Gene3D" id="3.60.10.10">
    <property type="entry name" value="Endonuclease/exonuclease/phosphatase"/>
    <property type="match status" value="1"/>
</dbReference>
<feature type="site" description="Important for catalytic activity" evidence="10">
    <location>
        <position position="216"/>
    </location>
</feature>
<keyword evidence="6" id="KW-0378">Hydrolase</keyword>
<dbReference type="Pfam" id="PF03372">
    <property type="entry name" value="Exo_endo_phos"/>
    <property type="match status" value="1"/>
</dbReference>
<evidence type="ECO:0000256" key="7">
    <source>
        <dbReference type="ARBA" id="ARBA00022842"/>
    </source>
</evidence>
<evidence type="ECO:0000256" key="6">
    <source>
        <dbReference type="ARBA" id="ARBA00022801"/>
    </source>
</evidence>
<comment type="cofactor">
    <cofactor evidence="9">
        <name>Mg(2+)</name>
        <dbReference type="ChEBI" id="CHEBI:18420"/>
    </cofactor>
    <cofactor evidence="9">
        <name>Mn(2+)</name>
        <dbReference type="ChEBI" id="CHEBI:29035"/>
    </cofactor>
    <text evidence="9">Probably binds two magnesium or manganese ions per subunit.</text>
</comment>
<organism evidence="12 13">
    <name type="scientific">Amphiprion ocellaris</name>
    <name type="common">Clown anemonefish</name>
    <dbReference type="NCBI Taxonomy" id="80972"/>
    <lineage>
        <taxon>Eukaryota</taxon>
        <taxon>Metazoa</taxon>
        <taxon>Chordata</taxon>
        <taxon>Craniata</taxon>
        <taxon>Vertebrata</taxon>
        <taxon>Euteleostomi</taxon>
        <taxon>Actinopterygii</taxon>
        <taxon>Neopterygii</taxon>
        <taxon>Teleostei</taxon>
        <taxon>Neoteleostei</taxon>
        <taxon>Acanthomorphata</taxon>
        <taxon>Ovalentaria</taxon>
        <taxon>Pomacentridae</taxon>
        <taxon>Amphiprion</taxon>
    </lineage>
</organism>
<dbReference type="Proteomes" id="UP001501940">
    <property type="component" value="Chromosome 16"/>
</dbReference>
<dbReference type="CDD" id="cd09076">
    <property type="entry name" value="L1-EN"/>
    <property type="match status" value="1"/>
</dbReference>
<dbReference type="GeneTree" id="ENSGT00950000183016"/>
<feature type="domain" description="Endonuclease/exonuclease/phosphatase" evidence="11">
    <location>
        <begin position="19"/>
        <end position="224"/>
    </location>
</feature>
<reference evidence="12" key="3">
    <citation type="submission" date="2025-09" db="UniProtKB">
        <authorList>
            <consortium name="Ensembl"/>
        </authorList>
    </citation>
    <scope>IDENTIFICATION</scope>
</reference>
<dbReference type="InterPro" id="IPR004808">
    <property type="entry name" value="AP_endonuc_1"/>
</dbReference>
<feature type="binding site" evidence="9">
    <location>
        <position position="155"/>
    </location>
    <ligand>
        <name>Mg(2+)</name>
        <dbReference type="ChEBI" id="CHEBI:18420"/>
        <label>1</label>
    </ligand>
</feature>
<sequence>MTENGTSSECNKKGTLTFCSWNVNGINEPVKRGKVIAHLKSLHADVIFLQETHLKNDAHCKIRAKWIGQVFHSKFPSKARGAAVIIRKNVPFLHKSTIADKEGRFVIVIGEIQSLPITLLNIYGPNKDEPDFLKKTFDLIPDISTTNLIIGGDFNLVLDTYLDRSSTQRMPLPNASVFLNTFISNSGLIDIWRVLNPSGREYSFYSGVHNSYSRIDFFLLDNKLVQGVQN</sequence>
<evidence type="ECO:0000256" key="3">
    <source>
        <dbReference type="ARBA" id="ARBA00012115"/>
    </source>
</evidence>
<evidence type="ECO:0000256" key="9">
    <source>
        <dbReference type="PIRSR" id="PIRSR604808-2"/>
    </source>
</evidence>
<keyword evidence="8" id="KW-0234">DNA repair</keyword>
<accession>A0AAQ5ZX69</accession>
<dbReference type="AlphaFoldDB" id="A0AAQ5ZX69"/>
<dbReference type="PANTHER" id="PTHR22748">
    <property type="entry name" value="AP ENDONUCLEASE"/>
    <property type="match status" value="1"/>
</dbReference>
<reference evidence="12 13" key="1">
    <citation type="submission" date="2022-01" db="EMBL/GenBank/DDBJ databases">
        <title>A chromosome-scale genome assembly of the false clownfish, Amphiprion ocellaris.</title>
        <authorList>
            <person name="Ryu T."/>
        </authorList>
    </citation>
    <scope>NUCLEOTIDE SEQUENCE [LARGE SCALE GENOMIC DNA]</scope>
</reference>
<dbReference type="GO" id="GO:0005634">
    <property type="term" value="C:nucleus"/>
    <property type="evidence" value="ECO:0007669"/>
    <property type="project" value="TreeGrafter"/>
</dbReference>
<protein>
    <recommendedName>
        <fullName evidence="3">exodeoxyribonuclease III</fullName>
        <ecNumber evidence="3">3.1.11.2</ecNumber>
    </recommendedName>
</protein>
<evidence type="ECO:0000256" key="8">
    <source>
        <dbReference type="ARBA" id="ARBA00023204"/>
    </source>
</evidence>
<evidence type="ECO:0000256" key="5">
    <source>
        <dbReference type="ARBA" id="ARBA00022763"/>
    </source>
</evidence>
<evidence type="ECO:0000256" key="2">
    <source>
        <dbReference type="ARBA" id="ARBA00007092"/>
    </source>
</evidence>
<dbReference type="GO" id="GO:0046872">
    <property type="term" value="F:metal ion binding"/>
    <property type="evidence" value="ECO:0007669"/>
    <property type="project" value="UniProtKB-KW"/>
</dbReference>
<name>A0AAQ5ZX69_AMPOC</name>
<comment type="similarity">
    <text evidence="2">Belongs to the DNA repair enzymes AP/ExoA family.</text>
</comment>
<dbReference type="InterPro" id="IPR005135">
    <property type="entry name" value="Endo/exonuclease/phosphatase"/>
</dbReference>
<comment type="catalytic activity">
    <reaction evidence="1">
        <text>Exonucleolytic cleavage in the 3'- to 5'-direction to yield nucleoside 5'-phosphates.</text>
        <dbReference type="EC" id="3.1.11.2"/>
    </reaction>
</comment>
<reference evidence="12" key="2">
    <citation type="submission" date="2025-08" db="UniProtKB">
        <authorList>
            <consortium name="Ensembl"/>
        </authorList>
    </citation>
    <scope>IDENTIFICATION</scope>
</reference>
<keyword evidence="13" id="KW-1185">Reference proteome</keyword>
<feature type="binding site" evidence="9">
    <location>
        <position position="153"/>
    </location>
    <ligand>
        <name>Mg(2+)</name>
        <dbReference type="ChEBI" id="CHEBI:18420"/>
        <label>1</label>
    </ligand>
</feature>
<evidence type="ECO:0000256" key="10">
    <source>
        <dbReference type="PIRSR" id="PIRSR604808-3"/>
    </source>
</evidence>